<dbReference type="STRING" id="2070753.A0A3A3A1K2"/>
<feature type="transmembrane region" description="Helical" evidence="2">
    <location>
        <begin position="27"/>
        <end position="49"/>
    </location>
</feature>
<evidence type="ECO:0000256" key="2">
    <source>
        <dbReference type="SAM" id="Phobius"/>
    </source>
</evidence>
<sequence length="435" mass="48182">MYIPLQPRLASDPGDGSGGQSDNKNHVFVICAATIICSLTFIAMTFFVLRTLRRMNCRPKYLPGKYLKEKWYQWPVGPRYGQVPEPAQSRDTAYHPPASGQAAETATEMNTANNANGIQRDTSIRSIITLPAYSQSPKPTEQIIAREGERAGMDVVVEFPETAEEEEARREETMESLYQIRLRRRQEVAERQARREARRAARAQGDEARVEQLRMESRRNRSSTNDSSRSASMLLREHRARSRESRISRVNYAALGCVRHDGSRVRANSAESDSHPLLDASRPSMHSRDDSIASLLSASSTSDVDTLHLVSSHPQSTRQSMSADDGDVGALNIPPPDYDHLDWGEAPAYTSPIAENSSERSQNLQLPEITPLPAIHVDVASPVNDSPATPTNPHPQNQSGQSEPSDPSGPSDSTHAQEHEPHEPHEQPRSTSAET</sequence>
<evidence type="ECO:0000256" key="1">
    <source>
        <dbReference type="SAM" id="MobiDB-lite"/>
    </source>
</evidence>
<accession>A0A3A3A1K2</accession>
<keyword evidence="2" id="KW-0812">Transmembrane</keyword>
<feature type="compositionally biased region" description="Polar residues" evidence="1">
    <location>
        <begin position="312"/>
        <end position="322"/>
    </location>
</feature>
<keyword evidence="2" id="KW-1133">Transmembrane helix</keyword>
<keyword evidence="4" id="KW-1185">Reference proteome</keyword>
<feature type="region of interest" description="Disordered" evidence="1">
    <location>
        <begin position="368"/>
        <end position="435"/>
    </location>
</feature>
<feature type="region of interest" description="Disordered" evidence="1">
    <location>
        <begin position="195"/>
        <end position="245"/>
    </location>
</feature>
<feature type="compositionally biased region" description="Basic and acidic residues" evidence="1">
    <location>
        <begin position="415"/>
        <end position="428"/>
    </location>
</feature>
<dbReference type="OrthoDB" id="5376312at2759"/>
<dbReference type="Proteomes" id="UP000266188">
    <property type="component" value="Unassembled WGS sequence"/>
</dbReference>
<feature type="compositionally biased region" description="Low complexity" evidence="1">
    <location>
        <begin position="222"/>
        <end position="232"/>
    </location>
</feature>
<name>A0A3A3A1K2_9EURO</name>
<proteinExistence type="predicted"/>
<organism evidence="3 4">
    <name type="scientific">Aspergillus sclerotialis</name>
    <dbReference type="NCBI Taxonomy" id="2070753"/>
    <lineage>
        <taxon>Eukaryota</taxon>
        <taxon>Fungi</taxon>
        <taxon>Dikarya</taxon>
        <taxon>Ascomycota</taxon>
        <taxon>Pezizomycotina</taxon>
        <taxon>Eurotiomycetes</taxon>
        <taxon>Eurotiomycetidae</taxon>
        <taxon>Eurotiales</taxon>
        <taxon>Aspergillaceae</taxon>
        <taxon>Aspergillus</taxon>
        <taxon>Aspergillus subgen. Polypaecilum</taxon>
    </lineage>
</organism>
<feature type="compositionally biased region" description="Polar residues" evidence="1">
    <location>
        <begin position="383"/>
        <end position="397"/>
    </location>
</feature>
<feature type="compositionally biased region" description="Basic and acidic residues" evidence="1">
    <location>
        <begin position="195"/>
        <end position="219"/>
    </location>
</feature>
<evidence type="ECO:0000313" key="4">
    <source>
        <dbReference type="Proteomes" id="UP000266188"/>
    </source>
</evidence>
<feature type="region of interest" description="Disordered" evidence="1">
    <location>
        <begin position="263"/>
        <end position="345"/>
    </location>
</feature>
<feature type="compositionally biased region" description="Low complexity" evidence="1">
    <location>
        <begin position="398"/>
        <end position="413"/>
    </location>
</feature>
<evidence type="ECO:0000313" key="3">
    <source>
        <dbReference type="EMBL" id="RJE24025.1"/>
    </source>
</evidence>
<comment type="caution">
    <text evidence="3">The sequence shown here is derived from an EMBL/GenBank/DDBJ whole genome shotgun (WGS) entry which is preliminary data.</text>
</comment>
<dbReference type="AlphaFoldDB" id="A0A3A3A1K2"/>
<protein>
    <submittedName>
        <fullName evidence="3">Uncharacterized protein</fullName>
    </submittedName>
</protein>
<gene>
    <name evidence="3" type="ORF">PHISCL_03619</name>
</gene>
<feature type="compositionally biased region" description="Low complexity" evidence="1">
    <location>
        <begin position="292"/>
        <end position="304"/>
    </location>
</feature>
<reference evidence="4" key="1">
    <citation type="submission" date="2017-02" db="EMBL/GenBank/DDBJ databases">
        <authorList>
            <person name="Tafer H."/>
            <person name="Lopandic K."/>
        </authorList>
    </citation>
    <scope>NUCLEOTIDE SEQUENCE [LARGE SCALE GENOMIC DNA]</scope>
    <source>
        <strain evidence="4">CBS 366.77</strain>
    </source>
</reference>
<keyword evidence="2" id="KW-0472">Membrane</keyword>
<dbReference type="EMBL" id="MVGC01000096">
    <property type="protein sequence ID" value="RJE24025.1"/>
    <property type="molecule type" value="Genomic_DNA"/>
</dbReference>